<sequence>MASTAEQLFCVTELLEQILLHAELRDILLSQRVAKSWRATVQGSARLKQALFFEPVSGPRLVHQWSPFGIFAKRWCSIDTDQPVDFEPLLDPLLDKMLREMAALRREGPFIPCGGLDVSLGQQYHYPEASWKRMLLTQPPVAEMHLGVSESGELRGPCYELAVFSQPDGGRASGMVMEDLVQECWEIVHRRWRRMVTVITVCVLSSAQTR</sequence>
<proteinExistence type="predicted"/>
<dbReference type="Proteomes" id="UP001281147">
    <property type="component" value="Unassembled WGS sequence"/>
</dbReference>
<comment type="caution">
    <text evidence="1">The sequence shown here is derived from an EMBL/GenBank/DDBJ whole genome shotgun (WGS) entry which is preliminary data.</text>
</comment>
<evidence type="ECO:0000313" key="1">
    <source>
        <dbReference type="EMBL" id="KAK3707069.1"/>
    </source>
</evidence>
<protein>
    <submittedName>
        <fullName evidence="1">Uncharacterized protein</fullName>
    </submittedName>
</protein>
<reference evidence="1" key="1">
    <citation type="submission" date="2023-07" db="EMBL/GenBank/DDBJ databases">
        <title>Black Yeasts Isolated from many extreme environments.</title>
        <authorList>
            <person name="Coleine C."/>
            <person name="Stajich J.E."/>
            <person name="Selbmann L."/>
        </authorList>
    </citation>
    <scope>NUCLEOTIDE SEQUENCE</scope>
    <source>
        <strain evidence="1">CCFEE 5714</strain>
    </source>
</reference>
<accession>A0ACC3MZJ0</accession>
<keyword evidence="2" id="KW-1185">Reference proteome</keyword>
<name>A0ACC3MZJ0_9PEZI</name>
<organism evidence="1 2">
    <name type="scientific">Vermiconidia calcicola</name>
    <dbReference type="NCBI Taxonomy" id="1690605"/>
    <lineage>
        <taxon>Eukaryota</taxon>
        <taxon>Fungi</taxon>
        <taxon>Dikarya</taxon>
        <taxon>Ascomycota</taxon>
        <taxon>Pezizomycotina</taxon>
        <taxon>Dothideomycetes</taxon>
        <taxon>Dothideomycetidae</taxon>
        <taxon>Mycosphaerellales</taxon>
        <taxon>Extremaceae</taxon>
        <taxon>Vermiconidia</taxon>
    </lineage>
</organism>
<dbReference type="EMBL" id="JAUTXU010000114">
    <property type="protein sequence ID" value="KAK3707069.1"/>
    <property type="molecule type" value="Genomic_DNA"/>
</dbReference>
<gene>
    <name evidence="1" type="ORF">LTR37_012401</name>
</gene>
<evidence type="ECO:0000313" key="2">
    <source>
        <dbReference type="Proteomes" id="UP001281147"/>
    </source>
</evidence>